<dbReference type="SUPFAM" id="SSF46689">
    <property type="entry name" value="Homeodomain-like"/>
    <property type="match status" value="1"/>
</dbReference>
<name>A0A4D7CSS4_9ENTE</name>
<dbReference type="InterPro" id="IPR001647">
    <property type="entry name" value="HTH_TetR"/>
</dbReference>
<dbReference type="InterPro" id="IPR009057">
    <property type="entry name" value="Homeodomain-like_sf"/>
</dbReference>
<evidence type="ECO:0000313" key="3">
    <source>
        <dbReference type="Proteomes" id="UP000298615"/>
    </source>
</evidence>
<organism evidence="2 3">
    <name type="scientific">Vagococcus zengguangii</name>
    <dbReference type="NCBI Taxonomy" id="2571750"/>
    <lineage>
        <taxon>Bacteria</taxon>
        <taxon>Bacillati</taxon>
        <taxon>Bacillota</taxon>
        <taxon>Bacilli</taxon>
        <taxon>Lactobacillales</taxon>
        <taxon>Enterococcaceae</taxon>
        <taxon>Vagococcus</taxon>
    </lineage>
</organism>
<dbReference type="Proteomes" id="UP000298615">
    <property type="component" value="Chromosome"/>
</dbReference>
<protein>
    <submittedName>
        <fullName evidence="2">TetR family transcriptional regulator</fullName>
    </submittedName>
</protein>
<dbReference type="AlphaFoldDB" id="A0A4D7CSS4"/>
<dbReference type="EMBL" id="CP039712">
    <property type="protein sequence ID" value="QCI85772.1"/>
    <property type="molecule type" value="Genomic_DNA"/>
</dbReference>
<dbReference type="PROSITE" id="PS50977">
    <property type="entry name" value="HTH_TETR_2"/>
    <property type="match status" value="1"/>
</dbReference>
<accession>A0A4D7CSS4</accession>
<reference evidence="2 3" key="1">
    <citation type="submission" date="2019-04" db="EMBL/GenBank/DDBJ databases">
        <title>Vagococcus sp. nov., isolated from faeces of yaks (Bos grunniens).</title>
        <authorList>
            <person name="Ge Y."/>
        </authorList>
    </citation>
    <scope>NUCLEOTIDE SEQUENCE [LARGE SCALE GENOMIC DNA]</scope>
    <source>
        <strain evidence="2 3">MN-17</strain>
    </source>
</reference>
<dbReference type="Gene3D" id="1.10.357.10">
    <property type="entry name" value="Tetracycline Repressor, domain 2"/>
    <property type="match status" value="1"/>
</dbReference>
<dbReference type="RefSeq" id="WP_136952617.1">
    <property type="nucleotide sequence ID" value="NZ_CP039712.1"/>
</dbReference>
<keyword evidence="1" id="KW-0238">DNA-binding</keyword>
<dbReference type="Pfam" id="PF14278">
    <property type="entry name" value="TetR_C_8"/>
    <property type="match status" value="1"/>
</dbReference>
<sequence length="176" mass="21128">MSNFTRDALARTLKEMIKTRPLEKITVTDLAEKCQVNRQTFYYHFRDIYELVDWIIEEDFLNKIEQVIEYDSLSQRVKQVSDYVDEHKAFCLNVYRSVGKEKAERYLNSQIEKWLLSFLFFSSSEEYEEYNEVQLKFYVFGLTGLFTDWLEEKVDISTENLCGQLIYIVKSELIEK</sequence>
<dbReference type="KEGG" id="vao:FA707_01780"/>
<proteinExistence type="predicted"/>
<keyword evidence="3" id="KW-1185">Reference proteome</keyword>
<evidence type="ECO:0000313" key="2">
    <source>
        <dbReference type="EMBL" id="QCI85772.1"/>
    </source>
</evidence>
<dbReference type="Pfam" id="PF00440">
    <property type="entry name" value="TetR_N"/>
    <property type="match status" value="1"/>
</dbReference>
<evidence type="ECO:0000256" key="1">
    <source>
        <dbReference type="ARBA" id="ARBA00023125"/>
    </source>
</evidence>
<dbReference type="InterPro" id="IPR050624">
    <property type="entry name" value="HTH-type_Tx_Regulator"/>
</dbReference>
<dbReference type="PANTHER" id="PTHR43479">
    <property type="entry name" value="ACREF/ENVCD OPERON REPRESSOR-RELATED"/>
    <property type="match status" value="1"/>
</dbReference>
<dbReference type="OrthoDB" id="9810250at2"/>
<dbReference type="InterPro" id="IPR039532">
    <property type="entry name" value="TetR_C_Firmicutes"/>
</dbReference>
<dbReference type="PANTHER" id="PTHR43479:SF7">
    <property type="entry name" value="TETR-FAMILY TRANSCRIPTIONAL REGULATOR"/>
    <property type="match status" value="1"/>
</dbReference>
<gene>
    <name evidence="2" type="ORF">FA707_01780</name>
</gene>
<dbReference type="GO" id="GO:0003677">
    <property type="term" value="F:DNA binding"/>
    <property type="evidence" value="ECO:0007669"/>
    <property type="project" value="UniProtKB-UniRule"/>
</dbReference>